<dbReference type="Gene3D" id="3.30.420.10">
    <property type="entry name" value="Ribonuclease H-like superfamily/Ribonuclease H"/>
    <property type="match status" value="1"/>
</dbReference>
<dbReference type="PANTHER" id="PTHR35046:SF18">
    <property type="entry name" value="RNA-DIRECTED DNA POLYMERASE"/>
    <property type="match status" value="1"/>
</dbReference>
<keyword evidence="3" id="KW-1185">Reference proteome</keyword>
<organism evidence="2 3">
    <name type="scientific">Sesamum angolense</name>
    <dbReference type="NCBI Taxonomy" id="2727404"/>
    <lineage>
        <taxon>Eukaryota</taxon>
        <taxon>Viridiplantae</taxon>
        <taxon>Streptophyta</taxon>
        <taxon>Embryophyta</taxon>
        <taxon>Tracheophyta</taxon>
        <taxon>Spermatophyta</taxon>
        <taxon>Magnoliopsida</taxon>
        <taxon>eudicotyledons</taxon>
        <taxon>Gunneridae</taxon>
        <taxon>Pentapetalae</taxon>
        <taxon>asterids</taxon>
        <taxon>lamiids</taxon>
        <taxon>Lamiales</taxon>
        <taxon>Pedaliaceae</taxon>
        <taxon>Sesamum</taxon>
    </lineage>
</organism>
<dbReference type="InterPro" id="IPR001584">
    <property type="entry name" value="Integrase_cat-core"/>
</dbReference>
<dbReference type="PANTHER" id="PTHR35046">
    <property type="entry name" value="ZINC KNUCKLE (CCHC-TYPE) FAMILY PROTEIN"/>
    <property type="match status" value="1"/>
</dbReference>
<protein>
    <recommendedName>
        <fullName evidence="1">Integrase catalytic domain-containing protein</fullName>
    </recommendedName>
</protein>
<sequence>MAKEVKLFIKQCAACQQNKYLPHSPYGFLQPLSIPKRVWKDMSMDFICNLPNSNAKTVIWVVVDRLTKFAHFVAMASGFITQLVVILFLSDIYKLCGAPQTIVSDRDLIFVSKFGKELFRLLGTTPAFTSAYHP</sequence>
<dbReference type="GO" id="GO:0003676">
    <property type="term" value="F:nucleic acid binding"/>
    <property type="evidence" value="ECO:0007669"/>
    <property type="project" value="InterPro"/>
</dbReference>
<reference evidence="2" key="1">
    <citation type="submission" date="2020-06" db="EMBL/GenBank/DDBJ databases">
        <authorList>
            <person name="Li T."/>
            <person name="Hu X."/>
            <person name="Zhang T."/>
            <person name="Song X."/>
            <person name="Zhang H."/>
            <person name="Dai N."/>
            <person name="Sheng W."/>
            <person name="Hou X."/>
            <person name="Wei L."/>
        </authorList>
    </citation>
    <scope>NUCLEOTIDE SEQUENCE</scope>
    <source>
        <strain evidence="2">K16</strain>
        <tissue evidence="2">Leaf</tissue>
    </source>
</reference>
<accession>A0AAE1WAJ1</accession>
<dbReference type="InterPro" id="IPR036397">
    <property type="entry name" value="RNaseH_sf"/>
</dbReference>
<dbReference type="GO" id="GO:0015074">
    <property type="term" value="P:DNA integration"/>
    <property type="evidence" value="ECO:0007669"/>
    <property type="project" value="InterPro"/>
</dbReference>
<name>A0AAE1WAJ1_9LAMI</name>
<evidence type="ECO:0000259" key="1">
    <source>
        <dbReference type="PROSITE" id="PS50994"/>
    </source>
</evidence>
<comment type="caution">
    <text evidence="2">The sequence shown here is derived from an EMBL/GenBank/DDBJ whole genome shotgun (WGS) entry which is preliminary data.</text>
</comment>
<gene>
    <name evidence="2" type="ORF">Sango_2312800</name>
</gene>
<dbReference type="PROSITE" id="PS50994">
    <property type="entry name" value="INTEGRASE"/>
    <property type="match status" value="1"/>
</dbReference>
<evidence type="ECO:0000313" key="3">
    <source>
        <dbReference type="Proteomes" id="UP001289374"/>
    </source>
</evidence>
<proteinExistence type="predicted"/>
<evidence type="ECO:0000313" key="2">
    <source>
        <dbReference type="EMBL" id="KAK4389758.1"/>
    </source>
</evidence>
<feature type="domain" description="Integrase catalytic" evidence="1">
    <location>
        <begin position="31"/>
        <end position="134"/>
    </location>
</feature>
<dbReference type="AlphaFoldDB" id="A0AAE1WAJ1"/>
<dbReference type="SUPFAM" id="SSF53098">
    <property type="entry name" value="Ribonuclease H-like"/>
    <property type="match status" value="1"/>
</dbReference>
<dbReference type="EMBL" id="JACGWL010000013">
    <property type="protein sequence ID" value="KAK4389758.1"/>
    <property type="molecule type" value="Genomic_DNA"/>
</dbReference>
<reference evidence="2" key="2">
    <citation type="journal article" date="2024" name="Plant">
        <title>Genomic evolution and insights into agronomic trait innovations of Sesamum species.</title>
        <authorList>
            <person name="Miao H."/>
            <person name="Wang L."/>
            <person name="Qu L."/>
            <person name="Liu H."/>
            <person name="Sun Y."/>
            <person name="Le M."/>
            <person name="Wang Q."/>
            <person name="Wei S."/>
            <person name="Zheng Y."/>
            <person name="Lin W."/>
            <person name="Duan Y."/>
            <person name="Cao H."/>
            <person name="Xiong S."/>
            <person name="Wang X."/>
            <person name="Wei L."/>
            <person name="Li C."/>
            <person name="Ma Q."/>
            <person name="Ju M."/>
            <person name="Zhao R."/>
            <person name="Li G."/>
            <person name="Mu C."/>
            <person name="Tian Q."/>
            <person name="Mei H."/>
            <person name="Zhang T."/>
            <person name="Gao T."/>
            <person name="Zhang H."/>
        </authorList>
    </citation>
    <scope>NUCLEOTIDE SEQUENCE</scope>
    <source>
        <strain evidence="2">K16</strain>
    </source>
</reference>
<dbReference type="InterPro" id="IPR012337">
    <property type="entry name" value="RNaseH-like_sf"/>
</dbReference>
<dbReference type="Proteomes" id="UP001289374">
    <property type="component" value="Unassembled WGS sequence"/>
</dbReference>